<accession>A0A1E1W8C2</accession>
<sequence length="106" mass="11940">HEFTLTDLLRHAQREDISRLNLKLGVELRLWRAILDHRLQASPNLRRTSSTETDVDTNSLVVVECQRCKSTSSPNTSNCSNNPTVVIRDGDDTVAEYYGDNGIVNL</sequence>
<dbReference type="EMBL" id="GDQN01007831">
    <property type="protein sequence ID" value="JAT83223.1"/>
    <property type="molecule type" value="Transcribed_RNA"/>
</dbReference>
<reference evidence="1" key="1">
    <citation type="submission" date="2015-09" db="EMBL/GenBank/DDBJ databases">
        <title>De novo assembly of Pectinophora gossypiella (Pink Bollworm) gut transcriptome.</title>
        <authorList>
            <person name="Tassone E.E."/>
        </authorList>
    </citation>
    <scope>NUCLEOTIDE SEQUENCE</scope>
</reference>
<dbReference type="AlphaFoldDB" id="A0A1E1W8C2"/>
<gene>
    <name evidence="1" type="ORF">g.15722</name>
</gene>
<organism evidence="1">
    <name type="scientific">Pectinophora gossypiella</name>
    <name type="common">Cotton pink bollworm</name>
    <name type="synonym">Depressaria gossypiella</name>
    <dbReference type="NCBI Taxonomy" id="13191"/>
    <lineage>
        <taxon>Eukaryota</taxon>
        <taxon>Metazoa</taxon>
        <taxon>Ecdysozoa</taxon>
        <taxon>Arthropoda</taxon>
        <taxon>Hexapoda</taxon>
        <taxon>Insecta</taxon>
        <taxon>Pterygota</taxon>
        <taxon>Neoptera</taxon>
        <taxon>Endopterygota</taxon>
        <taxon>Lepidoptera</taxon>
        <taxon>Glossata</taxon>
        <taxon>Ditrysia</taxon>
        <taxon>Gelechioidea</taxon>
        <taxon>Gelechiidae</taxon>
        <taxon>Apatetrinae</taxon>
        <taxon>Pectinophora</taxon>
    </lineage>
</organism>
<evidence type="ECO:0000313" key="1">
    <source>
        <dbReference type="EMBL" id="JAT83223.1"/>
    </source>
</evidence>
<name>A0A1E1W8C2_PECGO</name>
<feature type="non-terminal residue" evidence="1">
    <location>
        <position position="1"/>
    </location>
</feature>
<protein>
    <submittedName>
        <fullName evidence="1">Uncharacterized protein</fullName>
    </submittedName>
</protein>
<dbReference type="OrthoDB" id="275301at2759"/>
<proteinExistence type="predicted"/>